<dbReference type="AlphaFoldDB" id="A0A699HHA7"/>
<accession>A0A699HHA7</accession>
<comment type="caution">
    <text evidence="2">The sequence shown here is derived from an EMBL/GenBank/DDBJ whole genome shotgun (WGS) entry which is preliminary data.</text>
</comment>
<feature type="coiled-coil region" evidence="1">
    <location>
        <begin position="14"/>
        <end position="45"/>
    </location>
</feature>
<sequence length="192" mass="22651">MVEPERPLKRKDQIMINEEVANNLEAQMQAELEEEDRLARQKEKKDNITLIESWDNTQAMIDADNELAQRLQTEEQGELTIEEKSRQRLEKKNESAKLKRCLEIVPDDDDAVTIEAIPPFSKSLTIVDNKIYKEGRKSYFKIIRADGNSQNYLIFRKMFKIFNREDLKVLWSIVKARFKKTKPVDDMDNLLF</sequence>
<proteinExistence type="predicted"/>
<reference evidence="2" key="1">
    <citation type="journal article" date="2019" name="Sci. Rep.">
        <title>Draft genome of Tanacetum cinerariifolium, the natural source of mosquito coil.</title>
        <authorList>
            <person name="Yamashiro T."/>
            <person name="Shiraishi A."/>
            <person name="Satake H."/>
            <person name="Nakayama K."/>
        </authorList>
    </citation>
    <scope>NUCLEOTIDE SEQUENCE</scope>
</reference>
<name>A0A699HHA7_TANCI</name>
<organism evidence="2">
    <name type="scientific">Tanacetum cinerariifolium</name>
    <name type="common">Dalmatian daisy</name>
    <name type="synonym">Chrysanthemum cinerariifolium</name>
    <dbReference type="NCBI Taxonomy" id="118510"/>
    <lineage>
        <taxon>Eukaryota</taxon>
        <taxon>Viridiplantae</taxon>
        <taxon>Streptophyta</taxon>
        <taxon>Embryophyta</taxon>
        <taxon>Tracheophyta</taxon>
        <taxon>Spermatophyta</taxon>
        <taxon>Magnoliopsida</taxon>
        <taxon>eudicotyledons</taxon>
        <taxon>Gunneridae</taxon>
        <taxon>Pentapetalae</taxon>
        <taxon>asterids</taxon>
        <taxon>campanulids</taxon>
        <taxon>Asterales</taxon>
        <taxon>Asteraceae</taxon>
        <taxon>Asteroideae</taxon>
        <taxon>Anthemideae</taxon>
        <taxon>Anthemidinae</taxon>
        <taxon>Tanacetum</taxon>
    </lineage>
</organism>
<protein>
    <submittedName>
        <fullName evidence="2">Uncharacterized protein</fullName>
    </submittedName>
</protein>
<dbReference type="EMBL" id="BKCJ010140519">
    <property type="protein sequence ID" value="GEX94121.1"/>
    <property type="molecule type" value="Genomic_DNA"/>
</dbReference>
<evidence type="ECO:0000313" key="2">
    <source>
        <dbReference type="EMBL" id="GEX94121.1"/>
    </source>
</evidence>
<evidence type="ECO:0000256" key="1">
    <source>
        <dbReference type="SAM" id="Coils"/>
    </source>
</evidence>
<gene>
    <name evidence="2" type="ORF">Tci_366096</name>
</gene>
<keyword evidence="1" id="KW-0175">Coiled coil</keyword>